<dbReference type="InterPro" id="IPR011335">
    <property type="entry name" value="Restrct_endonuc-II-like"/>
</dbReference>
<feature type="compositionally biased region" description="Pro residues" evidence="14">
    <location>
        <begin position="998"/>
        <end position="1008"/>
    </location>
</feature>
<gene>
    <name evidence="17" type="ORF">UFOPK3564_01575</name>
</gene>
<accession>A0A6J7HGK8</accession>
<evidence type="ECO:0000256" key="9">
    <source>
        <dbReference type="ARBA" id="ARBA00023204"/>
    </source>
</evidence>
<evidence type="ECO:0000256" key="3">
    <source>
        <dbReference type="ARBA" id="ARBA00022763"/>
    </source>
</evidence>
<comment type="catalytic activity">
    <reaction evidence="13">
        <text>ATP + H2O = ADP + phosphate + H(+)</text>
        <dbReference type="Rhea" id="RHEA:13065"/>
        <dbReference type="ChEBI" id="CHEBI:15377"/>
        <dbReference type="ChEBI" id="CHEBI:15378"/>
        <dbReference type="ChEBI" id="CHEBI:30616"/>
        <dbReference type="ChEBI" id="CHEBI:43474"/>
        <dbReference type="ChEBI" id="CHEBI:456216"/>
        <dbReference type="EC" id="5.6.2.4"/>
    </reaction>
</comment>
<sequence length="1260" mass="133256">MSAADEVLRSSPIAVDRLVDAEGRLRRELPGPDGEGAVFSARQAAAIERQGETLVSAGAGAGKTSVLVERYLRLLEGDDTLSTSAVLAITFTDKAAAEMRERVRLRLEALVGGDVELPERWRLEDAWIGTFHGIAQRLLRRYALAAGVDPDAEVADESRARELRHLAFERALTAWLDDPLRARGGVAPEGPPDALPADAGAALGLAAAVGLDALRDETLGLLALRRTQGRDPAMTGGRALPAPPDVDVAVRAALRALVAAAEPAAAEARAVFDEGRPTEAGQRALDLVLDAVSNVLGDVGDPEAPAAALPAAEVLAGWTMPTRSPKVGKGPAVGALRDAIAAATELARAVEVLPGAERDLRLREALLVATSRAYRRLKRDRAVMDFDDLLLALLALLERRPDVQARLRARFRQVLVDEYQDTNPVQLALVERLSAPEARFQVGDRLQAIYGFRHATVAGFDDAARRADERDGRLLLDETFRCPTDVLALANRLGDPAHDGYQPLVGGHGRTPQDTREAPAVEVHVLAEDPRPAATRSAEPDEAAEDEVAPGEPEYVAGLVAELVAAGRAAGDVAVLVRRTAPVAALERALLERGIDAVPVVASPLLRTLEAQELEAWLRAVANPLDDVALLGALRLPTAGVDADGLVPLAAEHREALTRAREARTPAPSLWDTLRATGAVGHVPVHVVPDDARDELDLQTMALVRHRGLARRAGPAALLADLRANEAYRSAILARPGGPRRWAVVEAFVAWVEDQEAAGDDLAGVLARIAADRDGPDAPVLTDGDAVRITTVHRSKGLEWPVVVLCDLGSPINASRAGILLDADPDSTLVGLRTSAAGEPVRLWDYDALAAAADRAQAQEERRLVHVAVTRAKERLLLCGAWPRACEGSGAERVVLDRLDETRALPGVPDEHDLAPRTAPLRWVLPLAVPVGAWPGVGAEGTFEVRDPTGRIPVPAGVRVVVADPAAAPVTVGEAPAPVPTAEPAGHAWDPDQAGHAPEPPPALPLPDPVSYSALAERLGLEHDPGDVRHERPAADEERTDDDPAGLPATPPPTLFTTAALDARTRGVAVHGLLEARLGGPAPPAATGRPATGDDVRAVLAEEAPGLGDLDAHDAEALLAMAARLEATAVARRALALPAGGRHVERPFLFDVGAGRPLVQGVVDLWLDDGEGRTTIADWKTNRLGGRAPRAIVERHYALQRDVYALAALLAGAERVDVVFVFAEAPDDPTVEWFTAADADDLRDRVAAEIDRAGRAGARP</sequence>
<dbReference type="GO" id="GO:0033202">
    <property type="term" value="C:DNA helicase complex"/>
    <property type="evidence" value="ECO:0007669"/>
    <property type="project" value="TreeGrafter"/>
</dbReference>
<feature type="region of interest" description="Disordered" evidence="14">
    <location>
        <begin position="527"/>
        <end position="550"/>
    </location>
</feature>
<dbReference type="GO" id="GO:0043138">
    <property type="term" value="F:3'-5' DNA helicase activity"/>
    <property type="evidence" value="ECO:0007669"/>
    <property type="project" value="UniProtKB-EC"/>
</dbReference>
<feature type="compositionally biased region" description="Acidic residues" evidence="14">
    <location>
        <begin position="540"/>
        <end position="549"/>
    </location>
</feature>
<dbReference type="InterPro" id="IPR014017">
    <property type="entry name" value="DNA_helicase_UvrD-like_C"/>
</dbReference>
<dbReference type="PROSITE" id="PS51217">
    <property type="entry name" value="UVRD_HELICASE_CTER"/>
    <property type="match status" value="1"/>
</dbReference>
<keyword evidence="6" id="KW-0269">Exonuclease</keyword>
<evidence type="ECO:0000256" key="8">
    <source>
        <dbReference type="ARBA" id="ARBA00023125"/>
    </source>
</evidence>
<keyword evidence="3" id="KW-0227">DNA damage</keyword>
<evidence type="ECO:0000256" key="12">
    <source>
        <dbReference type="ARBA" id="ARBA00034808"/>
    </source>
</evidence>
<comment type="catalytic activity">
    <reaction evidence="11">
        <text>Couples ATP hydrolysis with the unwinding of duplex DNA by translocating in the 3'-5' direction.</text>
        <dbReference type="EC" id="5.6.2.4"/>
    </reaction>
</comment>
<dbReference type="InterPro" id="IPR011604">
    <property type="entry name" value="PDDEXK-like_dom_sf"/>
</dbReference>
<evidence type="ECO:0000256" key="14">
    <source>
        <dbReference type="SAM" id="MobiDB-lite"/>
    </source>
</evidence>
<dbReference type="Pfam" id="PF00580">
    <property type="entry name" value="UvrD-helicase"/>
    <property type="match status" value="1"/>
</dbReference>
<evidence type="ECO:0000256" key="5">
    <source>
        <dbReference type="ARBA" id="ARBA00022806"/>
    </source>
</evidence>
<dbReference type="Gene3D" id="1.10.486.10">
    <property type="entry name" value="PCRA, domain 4"/>
    <property type="match status" value="1"/>
</dbReference>
<dbReference type="InterPro" id="IPR000212">
    <property type="entry name" value="DNA_helicase_UvrD/REP"/>
</dbReference>
<keyword evidence="2" id="KW-0547">Nucleotide-binding</keyword>
<dbReference type="GO" id="GO:0005829">
    <property type="term" value="C:cytosol"/>
    <property type="evidence" value="ECO:0007669"/>
    <property type="project" value="TreeGrafter"/>
</dbReference>
<feature type="region of interest" description="Disordered" evidence="14">
    <location>
        <begin position="971"/>
        <end position="1050"/>
    </location>
</feature>
<keyword evidence="1" id="KW-0540">Nuclease</keyword>
<protein>
    <recommendedName>
        <fullName evidence="12">DNA 3'-5' helicase</fullName>
        <ecNumber evidence="12">5.6.2.4</ecNumber>
    </recommendedName>
</protein>
<evidence type="ECO:0000259" key="16">
    <source>
        <dbReference type="PROSITE" id="PS51217"/>
    </source>
</evidence>
<keyword evidence="4" id="KW-0378">Hydrolase</keyword>
<dbReference type="Gene3D" id="3.40.50.300">
    <property type="entry name" value="P-loop containing nucleotide triphosphate hydrolases"/>
    <property type="match status" value="3"/>
</dbReference>
<dbReference type="Gene3D" id="3.90.320.10">
    <property type="match status" value="1"/>
</dbReference>
<dbReference type="Pfam" id="PF12705">
    <property type="entry name" value="PDDEXK_1"/>
    <property type="match status" value="1"/>
</dbReference>
<dbReference type="EC" id="5.6.2.4" evidence="12"/>
<keyword evidence="7" id="KW-0067">ATP-binding</keyword>
<dbReference type="InterPro" id="IPR038726">
    <property type="entry name" value="PDDEXK_AddAB-type"/>
</dbReference>
<evidence type="ECO:0000256" key="4">
    <source>
        <dbReference type="ARBA" id="ARBA00022801"/>
    </source>
</evidence>
<organism evidence="17">
    <name type="scientific">freshwater metagenome</name>
    <dbReference type="NCBI Taxonomy" id="449393"/>
    <lineage>
        <taxon>unclassified sequences</taxon>
        <taxon>metagenomes</taxon>
        <taxon>ecological metagenomes</taxon>
    </lineage>
</organism>
<keyword evidence="5" id="KW-0347">Helicase</keyword>
<dbReference type="SUPFAM" id="SSF52980">
    <property type="entry name" value="Restriction endonuclease-like"/>
    <property type="match status" value="1"/>
</dbReference>
<evidence type="ECO:0000256" key="7">
    <source>
        <dbReference type="ARBA" id="ARBA00022840"/>
    </source>
</evidence>
<evidence type="ECO:0000256" key="1">
    <source>
        <dbReference type="ARBA" id="ARBA00022722"/>
    </source>
</evidence>
<dbReference type="Pfam" id="PF13361">
    <property type="entry name" value="UvrD_C"/>
    <property type="match status" value="1"/>
</dbReference>
<dbReference type="GO" id="GO:0005524">
    <property type="term" value="F:ATP binding"/>
    <property type="evidence" value="ECO:0007669"/>
    <property type="project" value="UniProtKB-KW"/>
</dbReference>
<keyword evidence="10" id="KW-0413">Isomerase</keyword>
<evidence type="ECO:0000256" key="10">
    <source>
        <dbReference type="ARBA" id="ARBA00023235"/>
    </source>
</evidence>
<dbReference type="InterPro" id="IPR014016">
    <property type="entry name" value="UvrD-like_ATP-bd"/>
</dbReference>
<dbReference type="PROSITE" id="PS51198">
    <property type="entry name" value="UVRD_HELICASE_ATP_BIND"/>
    <property type="match status" value="1"/>
</dbReference>
<keyword evidence="9" id="KW-0234">DNA repair</keyword>
<evidence type="ECO:0000313" key="17">
    <source>
        <dbReference type="EMBL" id="CAB4916193.1"/>
    </source>
</evidence>
<reference evidence="17" key="1">
    <citation type="submission" date="2020-05" db="EMBL/GenBank/DDBJ databases">
        <authorList>
            <person name="Chiriac C."/>
            <person name="Salcher M."/>
            <person name="Ghai R."/>
            <person name="Kavagutti S V."/>
        </authorList>
    </citation>
    <scope>NUCLEOTIDE SEQUENCE</scope>
</reference>
<keyword evidence="8" id="KW-0238">DNA-binding</keyword>
<feature type="domain" description="UvrD-like helicase ATP-binding" evidence="15">
    <location>
        <begin position="36"/>
        <end position="483"/>
    </location>
</feature>
<evidence type="ECO:0000256" key="11">
    <source>
        <dbReference type="ARBA" id="ARBA00034617"/>
    </source>
</evidence>
<dbReference type="InterPro" id="IPR027417">
    <property type="entry name" value="P-loop_NTPase"/>
</dbReference>
<dbReference type="GO" id="GO:0003677">
    <property type="term" value="F:DNA binding"/>
    <property type="evidence" value="ECO:0007669"/>
    <property type="project" value="UniProtKB-KW"/>
</dbReference>
<dbReference type="PANTHER" id="PTHR11070:SF55">
    <property type="entry name" value="DNA 3'-5' HELICASE"/>
    <property type="match status" value="1"/>
</dbReference>
<feature type="domain" description="UvrD-like helicase C-terminal" evidence="16">
    <location>
        <begin position="512"/>
        <end position="797"/>
    </location>
</feature>
<evidence type="ECO:0000256" key="13">
    <source>
        <dbReference type="ARBA" id="ARBA00048988"/>
    </source>
</evidence>
<evidence type="ECO:0000259" key="15">
    <source>
        <dbReference type="PROSITE" id="PS51198"/>
    </source>
</evidence>
<dbReference type="PANTHER" id="PTHR11070">
    <property type="entry name" value="UVRD / RECB / PCRA DNA HELICASE FAMILY MEMBER"/>
    <property type="match status" value="1"/>
</dbReference>
<name>A0A6J7HGK8_9ZZZZ</name>
<dbReference type="EMBL" id="CAFBMK010000082">
    <property type="protein sequence ID" value="CAB4916193.1"/>
    <property type="molecule type" value="Genomic_DNA"/>
</dbReference>
<dbReference type="GO" id="GO:0000725">
    <property type="term" value="P:recombinational repair"/>
    <property type="evidence" value="ECO:0007669"/>
    <property type="project" value="TreeGrafter"/>
</dbReference>
<dbReference type="GO" id="GO:0004527">
    <property type="term" value="F:exonuclease activity"/>
    <property type="evidence" value="ECO:0007669"/>
    <property type="project" value="UniProtKB-KW"/>
</dbReference>
<evidence type="ECO:0000256" key="2">
    <source>
        <dbReference type="ARBA" id="ARBA00022741"/>
    </source>
</evidence>
<proteinExistence type="predicted"/>
<dbReference type="AlphaFoldDB" id="A0A6J7HGK8"/>
<dbReference type="SUPFAM" id="SSF52540">
    <property type="entry name" value="P-loop containing nucleoside triphosphate hydrolases"/>
    <property type="match status" value="1"/>
</dbReference>
<feature type="compositionally biased region" description="Basic and acidic residues" evidence="14">
    <location>
        <begin position="1019"/>
        <end position="1037"/>
    </location>
</feature>
<feature type="compositionally biased region" description="Low complexity" evidence="14">
    <location>
        <begin position="971"/>
        <end position="986"/>
    </location>
</feature>
<evidence type="ECO:0000256" key="6">
    <source>
        <dbReference type="ARBA" id="ARBA00022839"/>
    </source>
</evidence>